<evidence type="ECO:0000313" key="6">
    <source>
        <dbReference type="EMBL" id="KAL5111839.1"/>
    </source>
</evidence>
<name>A0ABR4QQD9_9CEST</name>
<organism evidence="6 7">
    <name type="scientific">Taenia crassiceps</name>
    <dbReference type="NCBI Taxonomy" id="6207"/>
    <lineage>
        <taxon>Eukaryota</taxon>
        <taxon>Metazoa</taxon>
        <taxon>Spiralia</taxon>
        <taxon>Lophotrochozoa</taxon>
        <taxon>Platyhelminthes</taxon>
        <taxon>Cestoda</taxon>
        <taxon>Eucestoda</taxon>
        <taxon>Cyclophyllidea</taxon>
        <taxon>Taeniidae</taxon>
        <taxon>Taenia</taxon>
    </lineage>
</organism>
<comment type="caution">
    <text evidence="6">The sequence shown here is derived from an EMBL/GenBank/DDBJ whole genome shotgun (WGS) entry which is preliminary data.</text>
</comment>
<dbReference type="InterPro" id="IPR014729">
    <property type="entry name" value="Rossmann-like_a/b/a_fold"/>
</dbReference>
<dbReference type="InterPro" id="IPR020058">
    <property type="entry name" value="Glu/Gln-tRNA-synth_Ib_cat-dom"/>
</dbReference>
<dbReference type="PRINTS" id="PR00987">
    <property type="entry name" value="TRNASYNTHGLU"/>
</dbReference>
<protein>
    <submittedName>
        <fullName evidence="6">Glutamate--tRNA ligase</fullName>
    </submittedName>
</protein>
<evidence type="ECO:0000313" key="7">
    <source>
        <dbReference type="Proteomes" id="UP001651158"/>
    </source>
</evidence>
<keyword evidence="4" id="KW-0030">Aminoacyl-tRNA synthetase</keyword>
<feature type="domain" description="Glutamyl/glutaminyl-tRNA synthetase class Ib catalytic" evidence="5">
    <location>
        <begin position="22"/>
        <end position="64"/>
    </location>
</feature>
<evidence type="ECO:0000256" key="2">
    <source>
        <dbReference type="ARBA" id="ARBA00022741"/>
    </source>
</evidence>
<dbReference type="EMBL" id="JAKROA010000001">
    <property type="protein sequence ID" value="KAL5111839.1"/>
    <property type="molecule type" value="Genomic_DNA"/>
</dbReference>
<dbReference type="Proteomes" id="UP001651158">
    <property type="component" value="Unassembled WGS sequence"/>
</dbReference>
<dbReference type="PANTHER" id="PTHR43311">
    <property type="entry name" value="GLUTAMATE--TRNA LIGASE"/>
    <property type="match status" value="1"/>
</dbReference>
<keyword evidence="1 6" id="KW-0436">Ligase</keyword>
<dbReference type="Pfam" id="PF00749">
    <property type="entry name" value="tRNA-synt_1c"/>
    <property type="match status" value="1"/>
</dbReference>
<dbReference type="Gene3D" id="3.40.50.620">
    <property type="entry name" value="HUPs"/>
    <property type="match status" value="1"/>
</dbReference>
<dbReference type="InterPro" id="IPR001412">
    <property type="entry name" value="aa-tRNA-synth_I_CS"/>
</dbReference>
<evidence type="ECO:0000259" key="5">
    <source>
        <dbReference type="Pfam" id="PF00749"/>
    </source>
</evidence>
<proteinExistence type="predicted"/>
<dbReference type="InterPro" id="IPR000924">
    <property type="entry name" value="Glu/Gln-tRNA-synth"/>
</dbReference>
<reference evidence="6 7" key="1">
    <citation type="journal article" date="2022" name="Front. Cell. Infect. Microbiol.">
        <title>The Genomes of Two Strains of Taenia crassiceps the Animal Model for the Study of Human Cysticercosis.</title>
        <authorList>
            <person name="Bobes R.J."/>
            <person name="Estrada K."/>
            <person name="Rios-Valencia D.G."/>
            <person name="Calderon-Gallegos A."/>
            <person name="de la Torre P."/>
            <person name="Carrero J.C."/>
            <person name="Sanchez-Flores A."/>
            <person name="Laclette J.P."/>
        </authorList>
    </citation>
    <scope>NUCLEOTIDE SEQUENCE [LARGE SCALE GENOMIC DNA]</scope>
    <source>
        <strain evidence="6">WFUcys</strain>
    </source>
</reference>
<dbReference type="InterPro" id="IPR049940">
    <property type="entry name" value="GluQ/Sye"/>
</dbReference>
<evidence type="ECO:0000256" key="3">
    <source>
        <dbReference type="ARBA" id="ARBA00022840"/>
    </source>
</evidence>
<dbReference type="GO" id="GO:0016874">
    <property type="term" value="F:ligase activity"/>
    <property type="evidence" value="ECO:0007669"/>
    <property type="project" value="UniProtKB-KW"/>
</dbReference>
<keyword evidence="3" id="KW-0067">ATP-binding</keyword>
<dbReference type="SUPFAM" id="SSF52374">
    <property type="entry name" value="Nucleotidylyl transferase"/>
    <property type="match status" value="1"/>
</dbReference>
<evidence type="ECO:0000256" key="4">
    <source>
        <dbReference type="ARBA" id="ARBA00023146"/>
    </source>
</evidence>
<keyword evidence="2" id="KW-0547">Nucleotide-binding</keyword>
<gene>
    <name evidence="6" type="ORF">TcWFU_003797</name>
</gene>
<accession>A0ABR4QQD9</accession>
<evidence type="ECO:0000256" key="1">
    <source>
        <dbReference type="ARBA" id="ARBA00022598"/>
    </source>
</evidence>
<dbReference type="PROSITE" id="PS00178">
    <property type="entry name" value="AA_TRNA_LIGASE_I"/>
    <property type="match status" value="1"/>
</dbReference>
<sequence length="66" mass="7509">MGLRYVLRKLPTSCPDLRHRTRTRFAPSPTGPLHIGGLRTALVNFLLARRNGGDFILRIEDTDQIH</sequence>
<dbReference type="PANTHER" id="PTHR43311:SF2">
    <property type="entry name" value="GLUTAMATE--TRNA LIGASE, MITOCHONDRIAL-RELATED"/>
    <property type="match status" value="1"/>
</dbReference>
<keyword evidence="7" id="KW-1185">Reference proteome</keyword>